<proteinExistence type="predicted"/>
<dbReference type="Proteomes" id="UP000887159">
    <property type="component" value="Unassembled WGS sequence"/>
</dbReference>
<evidence type="ECO:0000313" key="3">
    <source>
        <dbReference type="Proteomes" id="UP000887159"/>
    </source>
</evidence>
<evidence type="ECO:0000313" key="2">
    <source>
        <dbReference type="EMBL" id="GFY03233.1"/>
    </source>
</evidence>
<evidence type="ECO:0000256" key="1">
    <source>
        <dbReference type="SAM" id="MobiDB-lite"/>
    </source>
</evidence>
<comment type="caution">
    <text evidence="2">The sequence shown here is derived from an EMBL/GenBank/DDBJ whole genome shotgun (WGS) entry which is preliminary data.</text>
</comment>
<dbReference type="EMBL" id="BMAU01021236">
    <property type="protein sequence ID" value="GFY03233.1"/>
    <property type="molecule type" value="Genomic_DNA"/>
</dbReference>
<keyword evidence="3" id="KW-1185">Reference proteome</keyword>
<feature type="region of interest" description="Disordered" evidence="1">
    <location>
        <begin position="109"/>
        <end position="133"/>
    </location>
</feature>
<dbReference type="AlphaFoldDB" id="A0A8X6VCU9"/>
<organism evidence="2 3">
    <name type="scientific">Trichonephila clavipes</name>
    <name type="common">Golden silk orbweaver</name>
    <name type="synonym">Nephila clavipes</name>
    <dbReference type="NCBI Taxonomy" id="2585209"/>
    <lineage>
        <taxon>Eukaryota</taxon>
        <taxon>Metazoa</taxon>
        <taxon>Ecdysozoa</taxon>
        <taxon>Arthropoda</taxon>
        <taxon>Chelicerata</taxon>
        <taxon>Arachnida</taxon>
        <taxon>Araneae</taxon>
        <taxon>Araneomorphae</taxon>
        <taxon>Entelegynae</taxon>
        <taxon>Araneoidea</taxon>
        <taxon>Nephilidae</taxon>
        <taxon>Trichonephila</taxon>
    </lineage>
</organism>
<reference evidence="2" key="1">
    <citation type="submission" date="2020-08" db="EMBL/GenBank/DDBJ databases">
        <title>Multicomponent nature underlies the extraordinary mechanical properties of spider dragline silk.</title>
        <authorList>
            <person name="Kono N."/>
            <person name="Nakamura H."/>
            <person name="Mori M."/>
            <person name="Yoshida Y."/>
            <person name="Ohtoshi R."/>
            <person name="Malay A.D."/>
            <person name="Moran D.A.P."/>
            <person name="Tomita M."/>
            <person name="Numata K."/>
            <person name="Arakawa K."/>
        </authorList>
    </citation>
    <scope>NUCLEOTIDE SEQUENCE</scope>
</reference>
<gene>
    <name evidence="2" type="ORF">TNCV_1171931</name>
</gene>
<name>A0A8X6VCU9_TRICX</name>
<accession>A0A8X6VCU9</accession>
<feature type="compositionally biased region" description="Basic and acidic residues" evidence="1">
    <location>
        <begin position="124"/>
        <end position="133"/>
    </location>
</feature>
<sequence>MLCSLNVTGWCGFTTKFILGPHFEETTVKWPSRLIITREGFKRLSRRDHVVSIIKANRPLGKKHNSLTHHEMSGVIRLTDMKSNSHISVPLSTDPMRTGFVEIVSHSGVSGKTARAGPGGTLPKKVDHFSSRT</sequence>
<protein>
    <submittedName>
        <fullName evidence="2">Uncharacterized protein</fullName>
    </submittedName>
</protein>